<dbReference type="Gene3D" id="2.60.40.10">
    <property type="entry name" value="Immunoglobulins"/>
    <property type="match status" value="1"/>
</dbReference>
<dbReference type="CDD" id="cd00063">
    <property type="entry name" value="FN3"/>
    <property type="match status" value="1"/>
</dbReference>
<dbReference type="Proteomes" id="UP001626550">
    <property type="component" value="Unassembled WGS sequence"/>
</dbReference>
<sequence length="297" mass="33503">MKSSPMLPTKPETLLRGRRSSLTSPRLGPMDKSELDLNLLLPKSLSVIHTGQNSVLIKWEPVSADLTKKIIGHLLLERRVVTGPTPGIWEPICTLPAIPSMSQYEIFGLLPGTRYELRIVGIDSLSGVRSSKTTTLRQAVETLGSRKRDGRYQSTATPASYLPAPVRFDARIPHGSNSIEFTWARPEGLSSSVKFIIEAQLVILGNKEEWREVSTGISLTKYMLDITILDKLYDQLIEHSEIGMSSRKRLLRSTSIESQLDQYLWRFRLIAIDEERQRQSLPVYLPQEINIMPAHSE</sequence>
<evidence type="ECO:0000313" key="3">
    <source>
        <dbReference type="EMBL" id="KAL3321174.1"/>
    </source>
</evidence>
<dbReference type="EMBL" id="JBJKFK010000007">
    <property type="protein sequence ID" value="KAL3321174.1"/>
    <property type="molecule type" value="Genomic_DNA"/>
</dbReference>
<dbReference type="PROSITE" id="PS50853">
    <property type="entry name" value="FN3"/>
    <property type="match status" value="1"/>
</dbReference>
<gene>
    <name evidence="3" type="ORF">Ciccas_000131</name>
</gene>
<dbReference type="InterPro" id="IPR036116">
    <property type="entry name" value="FN3_sf"/>
</dbReference>
<feature type="domain" description="Fibronectin type-III" evidence="2">
    <location>
        <begin position="41"/>
        <end position="142"/>
    </location>
</feature>
<dbReference type="SUPFAM" id="SSF49265">
    <property type="entry name" value="Fibronectin type III"/>
    <property type="match status" value="1"/>
</dbReference>
<evidence type="ECO:0000256" key="1">
    <source>
        <dbReference type="SAM" id="MobiDB-lite"/>
    </source>
</evidence>
<protein>
    <recommendedName>
        <fullName evidence="2">Fibronectin type-III domain-containing protein</fullName>
    </recommendedName>
</protein>
<dbReference type="Pfam" id="PF00041">
    <property type="entry name" value="fn3"/>
    <property type="match status" value="1"/>
</dbReference>
<name>A0ABD2QNR8_9PLAT</name>
<dbReference type="InterPro" id="IPR003961">
    <property type="entry name" value="FN3_dom"/>
</dbReference>
<evidence type="ECO:0000313" key="4">
    <source>
        <dbReference type="Proteomes" id="UP001626550"/>
    </source>
</evidence>
<proteinExistence type="predicted"/>
<reference evidence="3 4" key="1">
    <citation type="submission" date="2024-11" db="EMBL/GenBank/DDBJ databases">
        <title>Adaptive evolution of stress response genes in parasites aligns with host niche diversity.</title>
        <authorList>
            <person name="Hahn C."/>
            <person name="Resl P."/>
        </authorList>
    </citation>
    <scope>NUCLEOTIDE SEQUENCE [LARGE SCALE GENOMIC DNA]</scope>
    <source>
        <strain evidence="3">EGGRZ-B1_66</strain>
        <tissue evidence="3">Body</tissue>
    </source>
</reference>
<comment type="caution">
    <text evidence="3">The sequence shown here is derived from an EMBL/GenBank/DDBJ whole genome shotgun (WGS) entry which is preliminary data.</text>
</comment>
<organism evidence="3 4">
    <name type="scientific">Cichlidogyrus casuarinus</name>
    <dbReference type="NCBI Taxonomy" id="1844966"/>
    <lineage>
        <taxon>Eukaryota</taxon>
        <taxon>Metazoa</taxon>
        <taxon>Spiralia</taxon>
        <taxon>Lophotrochozoa</taxon>
        <taxon>Platyhelminthes</taxon>
        <taxon>Monogenea</taxon>
        <taxon>Monopisthocotylea</taxon>
        <taxon>Dactylogyridea</taxon>
        <taxon>Ancyrocephalidae</taxon>
        <taxon>Cichlidogyrus</taxon>
    </lineage>
</organism>
<accession>A0ABD2QNR8</accession>
<dbReference type="InterPro" id="IPR013783">
    <property type="entry name" value="Ig-like_fold"/>
</dbReference>
<evidence type="ECO:0000259" key="2">
    <source>
        <dbReference type="PROSITE" id="PS50853"/>
    </source>
</evidence>
<dbReference type="AlphaFoldDB" id="A0ABD2QNR8"/>
<feature type="region of interest" description="Disordered" evidence="1">
    <location>
        <begin position="1"/>
        <end position="29"/>
    </location>
</feature>
<dbReference type="SMART" id="SM00060">
    <property type="entry name" value="FN3"/>
    <property type="match status" value="1"/>
</dbReference>
<keyword evidence="4" id="KW-1185">Reference proteome</keyword>